<comment type="caution">
    <text evidence="1">The sequence shown here is derived from an EMBL/GenBank/DDBJ whole genome shotgun (WGS) entry which is preliminary data.</text>
</comment>
<gene>
    <name evidence="1" type="ORF">GCM10009768_12790</name>
</gene>
<sequence>MSGVAGSGPEAVSYDGLPAASGGAHGMRIARVDRAMAAVDAFVDACLEPSGDSRWTFQVLGRPAASGGAYEQALREALGGPARTEAARRVWRVPAERAAEAAALLDPKLPGALRAPTGQRASLVRTLSGRLTDPATGRPDPELDPARFGEDPIDGYGRRLGVSGVRASFGTAGSKLSLWLTLPADERLVPAARHLQEHLPFRLSAKQWRRWVPLRSGAGYRSTRIADPLA</sequence>
<protein>
    <submittedName>
        <fullName evidence="1">Uncharacterized protein</fullName>
    </submittedName>
</protein>
<evidence type="ECO:0000313" key="1">
    <source>
        <dbReference type="EMBL" id="GAA1785340.1"/>
    </source>
</evidence>
<dbReference type="RefSeq" id="WP_344030728.1">
    <property type="nucleotide sequence ID" value="NZ_BAAAOB010000001.1"/>
</dbReference>
<dbReference type="Proteomes" id="UP001500851">
    <property type="component" value="Unassembled WGS sequence"/>
</dbReference>
<dbReference type="EMBL" id="BAAAOB010000001">
    <property type="protein sequence ID" value="GAA1785340.1"/>
    <property type="molecule type" value="Genomic_DNA"/>
</dbReference>
<organism evidence="1 2">
    <name type="scientific">Leucobacter iarius</name>
    <dbReference type="NCBI Taxonomy" id="333963"/>
    <lineage>
        <taxon>Bacteria</taxon>
        <taxon>Bacillati</taxon>
        <taxon>Actinomycetota</taxon>
        <taxon>Actinomycetes</taxon>
        <taxon>Micrococcales</taxon>
        <taxon>Microbacteriaceae</taxon>
        <taxon>Leucobacter</taxon>
    </lineage>
</organism>
<name>A0ABN2LE96_9MICO</name>
<keyword evidence="2" id="KW-1185">Reference proteome</keyword>
<accession>A0ABN2LE96</accession>
<proteinExistence type="predicted"/>
<reference evidence="1 2" key="1">
    <citation type="journal article" date="2019" name="Int. J. Syst. Evol. Microbiol.">
        <title>The Global Catalogue of Microorganisms (GCM) 10K type strain sequencing project: providing services to taxonomists for standard genome sequencing and annotation.</title>
        <authorList>
            <consortium name="The Broad Institute Genomics Platform"/>
            <consortium name="The Broad Institute Genome Sequencing Center for Infectious Disease"/>
            <person name="Wu L."/>
            <person name="Ma J."/>
        </authorList>
    </citation>
    <scope>NUCLEOTIDE SEQUENCE [LARGE SCALE GENOMIC DNA]</scope>
    <source>
        <strain evidence="1 2">JCM 14736</strain>
    </source>
</reference>
<evidence type="ECO:0000313" key="2">
    <source>
        <dbReference type="Proteomes" id="UP001500851"/>
    </source>
</evidence>